<reference evidence="1" key="1">
    <citation type="journal article" date="2020" name="Stud. Mycol.">
        <title>101 Dothideomycetes genomes: a test case for predicting lifestyles and emergence of pathogens.</title>
        <authorList>
            <person name="Haridas S."/>
            <person name="Albert R."/>
            <person name="Binder M."/>
            <person name="Bloem J."/>
            <person name="Labutti K."/>
            <person name="Salamov A."/>
            <person name="Andreopoulos B."/>
            <person name="Baker S."/>
            <person name="Barry K."/>
            <person name="Bills G."/>
            <person name="Bluhm B."/>
            <person name="Cannon C."/>
            <person name="Castanera R."/>
            <person name="Culley D."/>
            <person name="Daum C."/>
            <person name="Ezra D."/>
            <person name="Gonzalez J."/>
            <person name="Henrissat B."/>
            <person name="Kuo A."/>
            <person name="Liang C."/>
            <person name="Lipzen A."/>
            <person name="Lutzoni F."/>
            <person name="Magnuson J."/>
            <person name="Mondo S."/>
            <person name="Nolan M."/>
            <person name="Ohm R."/>
            <person name="Pangilinan J."/>
            <person name="Park H.-J."/>
            <person name="Ramirez L."/>
            <person name="Alfaro M."/>
            <person name="Sun H."/>
            <person name="Tritt A."/>
            <person name="Yoshinaga Y."/>
            <person name="Zwiers L.-H."/>
            <person name="Turgeon B."/>
            <person name="Goodwin S."/>
            <person name="Spatafora J."/>
            <person name="Crous P."/>
            <person name="Grigoriev I."/>
        </authorList>
    </citation>
    <scope>NUCLEOTIDE SEQUENCE</scope>
    <source>
        <strain evidence="1">CBS 122368</strain>
    </source>
</reference>
<dbReference type="AlphaFoldDB" id="A0A6A6IWP1"/>
<name>A0A6A6IWP1_9PLEO</name>
<dbReference type="Proteomes" id="UP000800094">
    <property type="component" value="Unassembled WGS sequence"/>
</dbReference>
<gene>
    <name evidence="1" type="ORF">BU26DRAFT_148828</name>
</gene>
<dbReference type="RefSeq" id="XP_033689979.1">
    <property type="nucleotide sequence ID" value="XM_033819941.1"/>
</dbReference>
<dbReference type="EMBL" id="ML987190">
    <property type="protein sequence ID" value="KAF2254975.1"/>
    <property type="molecule type" value="Genomic_DNA"/>
</dbReference>
<accession>A0A6A6IWP1</accession>
<evidence type="ECO:0000313" key="2">
    <source>
        <dbReference type="Proteomes" id="UP000800094"/>
    </source>
</evidence>
<evidence type="ECO:0000313" key="1">
    <source>
        <dbReference type="EMBL" id="KAF2254975.1"/>
    </source>
</evidence>
<organism evidence="1 2">
    <name type="scientific">Trematosphaeria pertusa</name>
    <dbReference type="NCBI Taxonomy" id="390896"/>
    <lineage>
        <taxon>Eukaryota</taxon>
        <taxon>Fungi</taxon>
        <taxon>Dikarya</taxon>
        <taxon>Ascomycota</taxon>
        <taxon>Pezizomycotina</taxon>
        <taxon>Dothideomycetes</taxon>
        <taxon>Pleosporomycetidae</taxon>
        <taxon>Pleosporales</taxon>
        <taxon>Massarineae</taxon>
        <taxon>Trematosphaeriaceae</taxon>
        <taxon>Trematosphaeria</taxon>
    </lineage>
</organism>
<protein>
    <submittedName>
        <fullName evidence="1">Uncharacterized protein</fullName>
    </submittedName>
</protein>
<proteinExistence type="predicted"/>
<dbReference type="GeneID" id="54573271"/>
<sequence length="103" mass="11202">MLVAGESFPRTLSERASTSKATFRSAGFQGHSAIPFRLCSECLGGPRRQRGLDDKRGGGVCLLILIAAGISIDAAQVQTALFQSPVAHCQRSRFQCRRDRHTI</sequence>
<keyword evidence="2" id="KW-1185">Reference proteome</keyword>